<dbReference type="InterPro" id="IPR002545">
    <property type="entry name" value="CheW-lke_dom"/>
</dbReference>
<dbReference type="GO" id="GO:0005737">
    <property type="term" value="C:cytoplasm"/>
    <property type="evidence" value="ECO:0007669"/>
    <property type="project" value="InterPro"/>
</dbReference>
<dbReference type="InterPro" id="IPR036097">
    <property type="entry name" value="HisK_dim/P_sf"/>
</dbReference>
<dbReference type="InterPro" id="IPR004105">
    <property type="entry name" value="CheA-like_dim"/>
</dbReference>
<dbReference type="SUPFAM" id="SSF47384">
    <property type="entry name" value="Homodimeric domain of signal transducing histidine kinase"/>
    <property type="match status" value="1"/>
</dbReference>
<dbReference type="SMART" id="SM00387">
    <property type="entry name" value="HATPase_c"/>
    <property type="match status" value="1"/>
</dbReference>
<dbReference type="AlphaFoldDB" id="A0AA48GH91"/>
<dbReference type="Gene3D" id="2.30.30.40">
    <property type="entry name" value="SH3 Domains"/>
    <property type="match status" value="1"/>
</dbReference>
<feature type="domain" description="Histidine kinase" evidence="7">
    <location>
        <begin position="352"/>
        <end position="565"/>
    </location>
</feature>
<keyword evidence="4" id="KW-0808">Transferase</keyword>
<dbReference type="PRINTS" id="PR00344">
    <property type="entry name" value="BCTRLSENSOR"/>
</dbReference>
<dbReference type="Pfam" id="PF01584">
    <property type="entry name" value="CheW"/>
    <property type="match status" value="1"/>
</dbReference>
<dbReference type="FunFam" id="3.30.565.10:FF:000016">
    <property type="entry name" value="Chemotaxis protein CheA, putative"/>
    <property type="match status" value="1"/>
</dbReference>
<evidence type="ECO:0000256" key="1">
    <source>
        <dbReference type="ARBA" id="ARBA00000085"/>
    </source>
</evidence>
<dbReference type="PROSITE" id="PS50109">
    <property type="entry name" value="HIS_KIN"/>
    <property type="match status" value="1"/>
</dbReference>
<dbReference type="Gene3D" id="1.10.287.560">
    <property type="entry name" value="Histidine kinase CheA-like, homodimeric domain"/>
    <property type="match status" value="1"/>
</dbReference>
<evidence type="ECO:0000256" key="3">
    <source>
        <dbReference type="ARBA" id="ARBA00022553"/>
    </source>
</evidence>
<comment type="catalytic activity">
    <reaction evidence="1">
        <text>ATP + protein L-histidine = ADP + protein N-phospho-L-histidine.</text>
        <dbReference type="EC" id="2.7.13.3"/>
    </reaction>
</comment>
<dbReference type="InterPro" id="IPR003594">
    <property type="entry name" value="HATPase_dom"/>
</dbReference>
<dbReference type="InterPro" id="IPR037006">
    <property type="entry name" value="CheA-like_homodim_sf"/>
</dbReference>
<dbReference type="InterPro" id="IPR036641">
    <property type="entry name" value="HPT_dom_sf"/>
</dbReference>
<dbReference type="CDD" id="cd16916">
    <property type="entry name" value="HATPase_CheA-like"/>
    <property type="match status" value="1"/>
</dbReference>
<organism evidence="10 11">
    <name type="scientific">Mesoterricola silvestris</name>
    <dbReference type="NCBI Taxonomy" id="2927979"/>
    <lineage>
        <taxon>Bacteria</taxon>
        <taxon>Pseudomonadati</taxon>
        <taxon>Acidobacteriota</taxon>
        <taxon>Holophagae</taxon>
        <taxon>Holophagales</taxon>
        <taxon>Holophagaceae</taxon>
        <taxon>Mesoterricola</taxon>
    </lineage>
</organism>
<dbReference type="Proteomes" id="UP001238179">
    <property type="component" value="Chromosome"/>
</dbReference>
<dbReference type="PANTHER" id="PTHR43395">
    <property type="entry name" value="SENSOR HISTIDINE KINASE CHEA"/>
    <property type="match status" value="1"/>
</dbReference>
<reference evidence="11" key="1">
    <citation type="journal article" date="2023" name="Int. J. Syst. Evol. Microbiol.">
        <title>Mesoterricola silvestris gen. nov., sp. nov., Mesoterricola sediminis sp. nov., Geothrix oryzae sp. nov., Geothrix edaphica sp. nov., Geothrix rubra sp. nov., and Geothrix limicola sp. nov., six novel members of Acidobacteriota isolated from soils.</title>
        <authorList>
            <person name="Itoh H."/>
            <person name="Sugisawa Y."/>
            <person name="Mise K."/>
            <person name="Xu Z."/>
            <person name="Kuniyasu M."/>
            <person name="Ushijima N."/>
            <person name="Kawano K."/>
            <person name="Kobayashi E."/>
            <person name="Shiratori Y."/>
            <person name="Masuda Y."/>
            <person name="Senoo K."/>
        </authorList>
    </citation>
    <scope>NUCLEOTIDE SEQUENCE [LARGE SCALE GENOMIC DNA]</scope>
    <source>
        <strain evidence="11">W79</strain>
    </source>
</reference>
<accession>A0AA48GH91</accession>
<evidence type="ECO:0000259" key="7">
    <source>
        <dbReference type="PROSITE" id="PS50109"/>
    </source>
</evidence>
<dbReference type="RefSeq" id="WP_316413813.1">
    <property type="nucleotide sequence ID" value="NZ_AP027080.1"/>
</dbReference>
<keyword evidence="5" id="KW-0418">Kinase</keyword>
<feature type="modified residue" description="Phosphohistidine" evidence="6">
    <location>
        <position position="51"/>
    </location>
</feature>
<name>A0AA48GH91_9BACT</name>
<dbReference type="SUPFAM" id="SSF50341">
    <property type="entry name" value="CheW-like"/>
    <property type="match status" value="1"/>
</dbReference>
<dbReference type="SUPFAM" id="SSF55874">
    <property type="entry name" value="ATPase domain of HSP90 chaperone/DNA topoisomerase II/histidine kinase"/>
    <property type="match status" value="1"/>
</dbReference>
<dbReference type="InterPro" id="IPR005467">
    <property type="entry name" value="His_kinase_dom"/>
</dbReference>
<evidence type="ECO:0000256" key="2">
    <source>
        <dbReference type="ARBA" id="ARBA00012438"/>
    </source>
</evidence>
<evidence type="ECO:0000259" key="9">
    <source>
        <dbReference type="PROSITE" id="PS50894"/>
    </source>
</evidence>
<dbReference type="SUPFAM" id="SSF47226">
    <property type="entry name" value="Histidine-containing phosphotransfer domain, HPT domain"/>
    <property type="match status" value="1"/>
</dbReference>
<dbReference type="EC" id="2.7.13.3" evidence="2"/>
<dbReference type="EMBL" id="AP027080">
    <property type="protein sequence ID" value="BDU70914.1"/>
    <property type="molecule type" value="Genomic_DNA"/>
</dbReference>
<dbReference type="InterPro" id="IPR008207">
    <property type="entry name" value="Sig_transdc_His_kin_Hpt_dom"/>
</dbReference>
<dbReference type="Pfam" id="PF01627">
    <property type="entry name" value="Hpt"/>
    <property type="match status" value="1"/>
</dbReference>
<gene>
    <name evidence="10" type="primary">cheA_1</name>
    <name evidence="10" type="ORF">METEAL_00880</name>
</gene>
<dbReference type="KEGG" id="msil:METEAL_00880"/>
<dbReference type="CDD" id="cd00088">
    <property type="entry name" value="HPT"/>
    <property type="match status" value="1"/>
</dbReference>
<dbReference type="SMART" id="SM00073">
    <property type="entry name" value="HPT"/>
    <property type="match status" value="1"/>
</dbReference>
<sequence>MSEFSLDDPSFYEDFLVEAGEHFELIEQNFLTLEESPGDLEILNAIFRSVHTIKGASGFLGLAKVQALAHIGENILDDLRKGRMKVSPEVMEVLFETEDTLKVLVNDVAVNLRKQGAPADPDTSGLIARLEALKGGGKPAAQAQAPAAAPAPARAQGLLIPPGLEGMDIEAVQAAEEALAQGVPVMALKVRLLPEVLGTPFNPLSMISMVDLVGRMIHSSKFMDYLDLDHFNPAELPLGLLLLLTPSETPDSVRKLFDGVKYVTIEYFDLALGAAPEPAAAEAPDAPAAGPVAEARKAQDTGKNVNDTIRVSQVKLDNFMNTVAELIISKTMIAHIVERLEGETLTPGADALVKELRRSSVYLDQVSKEIQASVLGIRMVPVKTIFTKFPRMLRDLAKASGKKIELQMVGEDTEIDKSLIEELSDPLIHLIRNSADHGIEMPDVRAGYGKSETGTVVLRARHEGDSVLVEIEDDGKGINPAVIRSKAVEKGILSAEKAESITDDEAINLIFLPGFSTAKQVTDISGRGVGMDVVKSNVRKLNGSVSVTSSVGRGSIFTIKLPLTLAIIDALLMRSGGQVFALPGTAVEETLLVPKDTLSHLTRRKAINLRGEVLGVTRLSDLLHFKQGTVELSEDEELPVVVVSTGGRRMGVIVDAFLRRQEMVIKPLAPYLASLPGISGASIMGDGGVVLILDPAELLMLAVQEGL</sequence>
<dbReference type="Pfam" id="PF02518">
    <property type="entry name" value="HATPase_c"/>
    <property type="match status" value="1"/>
</dbReference>
<dbReference type="Pfam" id="PF02895">
    <property type="entry name" value="H-kinase_dim"/>
    <property type="match status" value="1"/>
</dbReference>
<dbReference type="InterPro" id="IPR036061">
    <property type="entry name" value="CheW-like_dom_sf"/>
</dbReference>
<keyword evidence="3 6" id="KW-0597">Phosphoprotein</keyword>
<protein>
    <recommendedName>
        <fullName evidence="2">histidine kinase</fullName>
        <ecNumber evidence="2">2.7.13.3</ecNumber>
    </recommendedName>
</protein>
<dbReference type="PROSITE" id="PS50851">
    <property type="entry name" value="CHEW"/>
    <property type="match status" value="1"/>
</dbReference>
<keyword evidence="11" id="KW-1185">Reference proteome</keyword>
<evidence type="ECO:0000259" key="8">
    <source>
        <dbReference type="PROSITE" id="PS50851"/>
    </source>
</evidence>
<dbReference type="GO" id="GO:0006935">
    <property type="term" value="P:chemotaxis"/>
    <property type="evidence" value="ECO:0007669"/>
    <property type="project" value="InterPro"/>
</dbReference>
<dbReference type="InterPro" id="IPR004358">
    <property type="entry name" value="Sig_transdc_His_kin-like_C"/>
</dbReference>
<dbReference type="InterPro" id="IPR036890">
    <property type="entry name" value="HATPase_C_sf"/>
</dbReference>
<dbReference type="CDD" id="cd00731">
    <property type="entry name" value="CheA_reg"/>
    <property type="match status" value="1"/>
</dbReference>
<dbReference type="Gene3D" id="1.20.120.160">
    <property type="entry name" value="HPT domain"/>
    <property type="match status" value="1"/>
</dbReference>
<evidence type="ECO:0000256" key="4">
    <source>
        <dbReference type="ARBA" id="ARBA00022679"/>
    </source>
</evidence>
<feature type="domain" description="CheW-like" evidence="8">
    <location>
        <begin position="567"/>
        <end position="704"/>
    </location>
</feature>
<evidence type="ECO:0000313" key="10">
    <source>
        <dbReference type="EMBL" id="BDU70914.1"/>
    </source>
</evidence>
<feature type="domain" description="HPt" evidence="9">
    <location>
        <begin position="4"/>
        <end position="108"/>
    </location>
</feature>
<evidence type="ECO:0000313" key="11">
    <source>
        <dbReference type="Proteomes" id="UP001238179"/>
    </source>
</evidence>
<evidence type="ECO:0000256" key="5">
    <source>
        <dbReference type="ARBA" id="ARBA00022777"/>
    </source>
</evidence>
<dbReference type="GO" id="GO:0000155">
    <property type="term" value="F:phosphorelay sensor kinase activity"/>
    <property type="evidence" value="ECO:0007669"/>
    <property type="project" value="InterPro"/>
</dbReference>
<dbReference type="PROSITE" id="PS50894">
    <property type="entry name" value="HPT"/>
    <property type="match status" value="1"/>
</dbReference>
<dbReference type="SMART" id="SM00260">
    <property type="entry name" value="CheW"/>
    <property type="match status" value="1"/>
</dbReference>
<proteinExistence type="predicted"/>
<dbReference type="PANTHER" id="PTHR43395:SF1">
    <property type="entry name" value="CHEMOTAXIS PROTEIN CHEA"/>
    <property type="match status" value="1"/>
</dbReference>
<dbReference type="SMART" id="SM01231">
    <property type="entry name" value="H-kinase_dim"/>
    <property type="match status" value="1"/>
</dbReference>
<dbReference type="InterPro" id="IPR051315">
    <property type="entry name" value="Bact_Chemotaxis_CheA"/>
</dbReference>
<evidence type="ECO:0000256" key="6">
    <source>
        <dbReference type="PROSITE-ProRule" id="PRU00110"/>
    </source>
</evidence>
<dbReference type="Gene3D" id="3.30.565.10">
    <property type="entry name" value="Histidine kinase-like ATPase, C-terminal domain"/>
    <property type="match status" value="1"/>
</dbReference>